<accession>A0A9N9J1M7</accession>
<dbReference type="OrthoDB" id="67965at2759"/>
<dbReference type="Pfam" id="PF06966">
    <property type="entry name" value="DUF1295"/>
    <property type="match status" value="1"/>
</dbReference>
<feature type="transmembrane region" description="Helical" evidence="1">
    <location>
        <begin position="87"/>
        <end position="107"/>
    </location>
</feature>
<evidence type="ECO:0000256" key="1">
    <source>
        <dbReference type="SAM" id="Phobius"/>
    </source>
</evidence>
<proteinExistence type="predicted"/>
<organism evidence="2 3">
    <name type="scientific">Acaulospora morrowiae</name>
    <dbReference type="NCBI Taxonomy" id="94023"/>
    <lineage>
        <taxon>Eukaryota</taxon>
        <taxon>Fungi</taxon>
        <taxon>Fungi incertae sedis</taxon>
        <taxon>Mucoromycota</taxon>
        <taxon>Glomeromycotina</taxon>
        <taxon>Glomeromycetes</taxon>
        <taxon>Diversisporales</taxon>
        <taxon>Acaulosporaceae</taxon>
        <taxon>Acaulospora</taxon>
    </lineage>
</organism>
<evidence type="ECO:0000313" key="2">
    <source>
        <dbReference type="EMBL" id="CAG8761561.1"/>
    </source>
</evidence>
<dbReference type="AlphaFoldDB" id="A0A9N9J1M7"/>
<keyword evidence="1" id="KW-0812">Transmembrane</keyword>
<feature type="non-terminal residue" evidence="2">
    <location>
        <position position="177"/>
    </location>
</feature>
<feature type="transmembrane region" description="Helical" evidence="1">
    <location>
        <begin position="44"/>
        <end position="67"/>
    </location>
</feature>
<dbReference type="Gene3D" id="1.20.120.1630">
    <property type="match status" value="1"/>
</dbReference>
<gene>
    <name evidence="2" type="ORF">AMORRO_LOCUS15963</name>
</gene>
<dbReference type="PANTHER" id="PTHR32251:SF15">
    <property type="entry name" value="3-OXO-5-ALPHA-STEROID 4-DEHYDROGENASE (DUF1295)"/>
    <property type="match status" value="1"/>
</dbReference>
<dbReference type="EMBL" id="CAJVPV010041128">
    <property type="protein sequence ID" value="CAG8761561.1"/>
    <property type="molecule type" value="Genomic_DNA"/>
</dbReference>
<name>A0A9N9J1M7_9GLOM</name>
<dbReference type="Proteomes" id="UP000789342">
    <property type="component" value="Unassembled WGS sequence"/>
</dbReference>
<dbReference type="PANTHER" id="PTHR32251">
    <property type="entry name" value="3-OXO-5-ALPHA-STEROID 4-DEHYDROGENASE"/>
    <property type="match status" value="1"/>
</dbReference>
<dbReference type="InterPro" id="IPR010721">
    <property type="entry name" value="UstE-like"/>
</dbReference>
<evidence type="ECO:0000313" key="3">
    <source>
        <dbReference type="Proteomes" id="UP000789342"/>
    </source>
</evidence>
<keyword evidence="1" id="KW-0472">Membrane</keyword>
<feature type="non-terminal residue" evidence="2">
    <location>
        <position position="1"/>
    </location>
</feature>
<sequence>NSNHGSPDFRSDKVPQIIATIFQIIWGIRLGCEDTRFDSIRSKFTSLLGFFVIQMIWVWTISLPLILLNSPRISDPSSGGRDVHFGSATDIAGIVLFVFGLMIESVADIQKFIFRQNRTSPKQFMKTGLWSWSRHPNYFARLKFGLIGMFLLCLQPTISGVGTNLGYLSIASPILTI</sequence>
<dbReference type="GO" id="GO:0016020">
    <property type="term" value="C:membrane"/>
    <property type="evidence" value="ECO:0007669"/>
    <property type="project" value="TreeGrafter"/>
</dbReference>
<keyword evidence="3" id="KW-1185">Reference proteome</keyword>
<protein>
    <submittedName>
        <fullName evidence="2">17751_t:CDS:1</fullName>
    </submittedName>
</protein>
<reference evidence="2" key="1">
    <citation type="submission" date="2021-06" db="EMBL/GenBank/DDBJ databases">
        <authorList>
            <person name="Kallberg Y."/>
            <person name="Tangrot J."/>
            <person name="Rosling A."/>
        </authorList>
    </citation>
    <scope>NUCLEOTIDE SEQUENCE</scope>
    <source>
        <strain evidence="2">CL551</strain>
    </source>
</reference>
<feature type="transmembrane region" description="Helical" evidence="1">
    <location>
        <begin position="14"/>
        <end position="32"/>
    </location>
</feature>
<keyword evidence="1" id="KW-1133">Transmembrane helix</keyword>
<comment type="caution">
    <text evidence="2">The sequence shown here is derived from an EMBL/GenBank/DDBJ whole genome shotgun (WGS) entry which is preliminary data.</text>
</comment>